<dbReference type="Gene3D" id="3.30.530.50">
    <property type="match status" value="1"/>
</dbReference>
<dbReference type="Pfam" id="PF06804">
    <property type="entry name" value="Lipoprotein_18"/>
    <property type="match status" value="1"/>
</dbReference>
<feature type="transmembrane region" description="Helical" evidence="1">
    <location>
        <begin position="12"/>
        <end position="29"/>
    </location>
</feature>
<dbReference type="InterPro" id="IPR042268">
    <property type="entry name" value="BamC_C"/>
</dbReference>
<comment type="caution">
    <text evidence="2">The sequence shown here is derived from an EMBL/GenBank/DDBJ whole genome shotgun (WGS) entry which is preliminary data.</text>
</comment>
<organism evidence="2 3">
    <name type="scientific">Aliikangiella coralliicola</name>
    <dbReference type="NCBI Taxonomy" id="2592383"/>
    <lineage>
        <taxon>Bacteria</taxon>
        <taxon>Pseudomonadati</taxon>
        <taxon>Pseudomonadota</taxon>
        <taxon>Gammaproteobacteria</taxon>
        <taxon>Oceanospirillales</taxon>
        <taxon>Pleioneaceae</taxon>
        <taxon>Aliikangiella</taxon>
    </lineage>
</organism>
<dbReference type="InterPro" id="IPR010653">
    <property type="entry name" value="NlpB/DapX"/>
</dbReference>
<keyword evidence="1" id="KW-0472">Membrane</keyword>
<name>A0A545U0G0_9GAMM</name>
<gene>
    <name evidence="2" type="primary">bamC</name>
    <name evidence="2" type="ORF">FLL46_24615</name>
</gene>
<evidence type="ECO:0000256" key="1">
    <source>
        <dbReference type="SAM" id="Phobius"/>
    </source>
</evidence>
<dbReference type="AlphaFoldDB" id="A0A545U0G0"/>
<protein>
    <submittedName>
        <fullName evidence="2">Outer membrane protein assembly factor BamC</fullName>
    </submittedName>
</protein>
<keyword evidence="1" id="KW-0812">Transmembrane</keyword>
<evidence type="ECO:0000313" key="3">
    <source>
        <dbReference type="Proteomes" id="UP000315439"/>
    </source>
</evidence>
<keyword evidence="3" id="KW-1185">Reference proteome</keyword>
<reference evidence="2 3" key="1">
    <citation type="submission" date="2019-07" db="EMBL/GenBank/DDBJ databases">
        <title>Draft genome for Aliikangiella sp. M105.</title>
        <authorList>
            <person name="Wang G."/>
        </authorList>
    </citation>
    <scope>NUCLEOTIDE SEQUENCE [LARGE SCALE GENOMIC DNA]</scope>
    <source>
        <strain evidence="2 3">M105</strain>
    </source>
</reference>
<accession>A0A545U0G0</accession>
<sequence length="365" mass="41547">MENNNLNCFRKIILIILSAGLSACSYIYGEDGLIKDRTYDYLEAKQTKELVVPQELKQKARVDYTQVPAIGEKAKQADIGKSVRYAAPVQILAVLDNIREDKKAPNPAVFVQENIDILWQITVDLFVNNEINPTVVDKSQYFLNTGWVALDERGVWLGIESDEESDEFRAEFQVKIKPGVIRGENRIEVVRSKAQKYNDDSEQWENVPSFWQDSAEMLNLIISNYDKKVTEMEREKRGRAIAGFKVELAKDADNNAALVTATNREIVWEKLPRVLESVNFQVNDKDRRLMTYFVKYEVEEPGFFASLFNDEPEALPIEPGDYQVSLTDVGELTAVTFKDGQGAPLESSAMVKLFPILNKLFGDKR</sequence>
<dbReference type="Proteomes" id="UP000315439">
    <property type="component" value="Unassembled WGS sequence"/>
</dbReference>
<dbReference type="EMBL" id="VIKS01000015">
    <property type="protein sequence ID" value="TQV82957.1"/>
    <property type="molecule type" value="Genomic_DNA"/>
</dbReference>
<proteinExistence type="predicted"/>
<dbReference type="OrthoDB" id="6199301at2"/>
<evidence type="ECO:0000313" key="2">
    <source>
        <dbReference type="EMBL" id="TQV82957.1"/>
    </source>
</evidence>
<keyword evidence="1" id="KW-1133">Transmembrane helix</keyword>
<dbReference type="Gene3D" id="3.30.310.170">
    <property type="entry name" value="Outer membrane protein assembly factor BamC"/>
    <property type="match status" value="1"/>
</dbReference>